<keyword evidence="5" id="KW-1185">Reference proteome</keyword>
<evidence type="ECO:0000313" key="4">
    <source>
        <dbReference type="EMBL" id="AWB67245.1"/>
    </source>
</evidence>
<dbReference type="Pfam" id="PF02190">
    <property type="entry name" value="LON_substr_bdg"/>
    <property type="match status" value="1"/>
</dbReference>
<keyword evidence="2" id="KW-0812">Transmembrane</keyword>
<organism evidence="4 5">
    <name type="scientific">Saccharobesus litoralis</name>
    <dbReference type="NCBI Taxonomy" id="2172099"/>
    <lineage>
        <taxon>Bacteria</taxon>
        <taxon>Pseudomonadati</taxon>
        <taxon>Pseudomonadota</taxon>
        <taxon>Gammaproteobacteria</taxon>
        <taxon>Alteromonadales</taxon>
        <taxon>Alteromonadaceae</taxon>
        <taxon>Saccharobesus</taxon>
    </lineage>
</organism>
<dbReference type="Proteomes" id="UP000244441">
    <property type="component" value="Chromosome"/>
</dbReference>
<dbReference type="SUPFAM" id="SSF88697">
    <property type="entry name" value="PUA domain-like"/>
    <property type="match status" value="1"/>
</dbReference>
<feature type="region of interest" description="Disordered" evidence="1">
    <location>
        <begin position="1"/>
        <end position="23"/>
    </location>
</feature>
<dbReference type="InterPro" id="IPR015947">
    <property type="entry name" value="PUA-like_sf"/>
</dbReference>
<dbReference type="InterPro" id="IPR003111">
    <property type="entry name" value="Lon_prtase_N"/>
</dbReference>
<proteinExistence type="predicted"/>
<sequence>MNATNATSPLSTTNTGATDTASTNTSQPVLALFPLNIFLLPGGISQLRIFEQRYIRMVKQAVSGEGFVLCLHKKDRPFNVPKWGAKVTITDFEQKKDGLLYITIFAEKLVKIDNVYMEDDGLRMAAIASLNHWRRQAHNAQTLALADKLQAVFISHPQLQRLYSETHFDNPNWVCKRWLEILPIEISTKQNFVSPTSFDSTVQMLDKIIIG</sequence>
<keyword evidence="2" id="KW-1133">Transmembrane helix</keyword>
<gene>
    <name evidence="4" type="ORF">C2869_12700</name>
</gene>
<reference evidence="4 5" key="1">
    <citation type="submission" date="2018-01" db="EMBL/GenBank/DDBJ databases">
        <title>Genome sequence of a Cantenovulum-like bacteria.</title>
        <authorList>
            <person name="Tan W.R."/>
            <person name="Lau N.-S."/>
            <person name="Go F."/>
            <person name="Amirul A.-A.A."/>
        </authorList>
    </citation>
    <scope>NUCLEOTIDE SEQUENCE [LARGE SCALE GENOMIC DNA]</scope>
    <source>
        <strain evidence="4 5">CCB-QB4</strain>
    </source>
</reference>
<accession>A0A2S0VSQ5</accession>
<keyword evidence="2" id="KW-0472">Membrane</keyword>
<feature type="transmembrane region" description="Helical" evidence="2">
    <location>
        <begin position="29"/>
        <end position="50"/>
    </location>
</feature>
<feature type="compositionally biased region" description="Polar residues" evidence="1">
    <location>
        <begin position="1"/>
        <end position="10"/>
    </location>
</feature>
<dbReference type="KEGG" id="cate:C2869_12700"/>
<evidence type="ECO:0000259" key="3">
    <source>
        <dbReference type="Pfam" id="PF02190"/>
    </source>
</evidence>
<dbReference type="AlphaFoldDB" id="A0A2S0VSQ5"/>
<evidence type="ECO:0000313" key="5">
    <source>
        <dbReference type="Proteomes" id="UP000244441"/>
    </source>
</evidence>
<evidence type="ECO:0000256" key="1">
    <source>
        <dbReference type="SAM" id="MobiDB-lite"/>
    </source>
</evidence>
<dbReference type="InterPro" id="IPR046336">
    <property type="entry name" value="Lon_prtase_N_sf"/>
</dbReference>
<dbReference type="Gene3D" id="2.30.130.40">
    <property type="entry name" value="LON domain-like"/>
    <property type="match status" value="1"/>
</dbReference>
<evidence type="ECO:0000256" key="2">
    <source>
        <dbReference type="SAM" id="Phobius"/>
    </source>
</evidence>
<dbReference type="RefSeq" id="WP_108603292.1">
    <property type="nucleotide sequence ID" value="NZ_CP026604.1"/>
</dbReference>
<feature type="domain" description="Lon N-terminal" evidence="3">
    <location>
        <begin position="30"/>
        <end position="191"/>
    </location>
</feature>
<dbReference type="EMBL" id="CP026604">
    <property type="protein sequence ID" value="AWB67245.1"/>
    <property type="molecule type" value="Genomic_DNA"/>
</dbReference>
<name>A0A2S0VSQ5_9ALTE</name>
<protein>
    <recommendedName>
        <fullName evidence="3">Lon N-terminal domain-containing protein</fullName>
    </recommendedName>
</protein>
<feature type="compositionally biased region" description="Low complexity" evidence="1">
    <location>
        <begin position="11"/>
        <end position="23"/>
    </location>
</feature>
<dbReference type="OrthoDB" id="8558970at2"/>